<keyword evidence="1" id="KW-0812">Transmembrane</keyword>
<sequence length="196" mass="22404">MEILQSRHSNHIRYMFDTDEIHYFIEDSSGSRSMSVAYPDVSRDRQVFVERNSWLRNVGLLWLALGAVLTGMAAIKGQFAPSLWLFIGGACYAAYRLRTIRFTIVPSAKGNLLVIDGADGQRILKELESRRADYYRREYDFMPQDETTEQHRNRFKWLHREGALSDGELAQRLAMVDASDPARIESASPELAATLN</sequence>
<dbReference type="EMBL" id="JAVDVW010000001">
    <property type="protein sequence ID" value="MDR7098864.1"/>
    <property type="molecule type" value="Genomic_DNA"/>
</dbReference>
<keyword evidence="1" id="KW-1133">Transmembrane helix</keyword>
<protein>
    <submittedName>
        <fullName evidence="2">Uncharacterized protein</fullName>
    </submittedName>
</protein>
<reference evidence="2 3" key="1">
    <citation type="submission" date="2023-07" db="EMBL/GenBank/DDBJ databases">
        <title>Sorghum-associated microbial communities from plants grown in Nebraska, USA.</title>
        <authorList>
            <person name="Schachtman D."/>
        </authorList>
    </citation>
    <scope>NUCLEOTIDE SEQUENCE [LARGE SCALE GENOMIC DNA]</scope>
    <source>
        <strain evidence="2 3">BE187</strain>
    </source>
</reference>
<dbReference type="Proteomes" id="UP001267878">
    <property type="component" value="Unassembled WGS sequence"/>
</dbReference>
<gene>
    <name evidence="2" type="ORF">J2X04_001211</name>
</gene>
<name>A0ABU1VMZ9_9GAMM</name>
<keyword evidence="3" id="KW-1185">Reference proteome</keyword>
<comment type="caution">
    <text evidence="2">The sequence shown here is derived from an EMBL/GenBank/DDBJ whole genome shotgun (WGS) entry which is preliminary data.</text>
</comment>
<feature type="transmembrane region" description="Helical" evidence="1">
    <location>
        <begin position="54"/>
        <end position="75"/>
    </location>
</feature>
<accession>A0ABU1VMZ9</accession>
<proteinExistence type="predicted"/>
<organism evidence="2 3">
    <name type="scientific">Agrilutibacter niabensis</name>
    <dbReference type="NCBI Taxonomy" id="380628"/>
    <lineage>
        <taxon>Bacteria</taxon>
        <taxon>Pseudomonadati</taxon>
        <taxon>Pseudomonadota</taxon>
        <taxon>Gammaproteobacteria</taxon>
        <taxon>Lysobacterales</taxon>
        <taxon>Lysobacteraceae</taxon>
        <taxon>Agrilutibacter</taxon>
    </lineage>
</organism>
<keyword evidence="1" id="KW-0472">Membrane</keyword>
<feature type="transmembrane region" description="Helical" evidence="1">
    <location>
        <begin position="81"/>
        <end position="97"/>
    </location>
</feature>
<dbReference type="RefSeq" id="WP_310052964.1">
    <property type="nucleotide sequence ID" value="NZ_JAVDVW010000001.1"/>
</dbReference>
<evidence type="ECO:0000256" key="1">
    <source>
        <dbReference type="SAM" id="Phobius"/>
    </source>
</evidence>
<evidence type="ECO:0000313" key="2">
    <source>
        <dbReference type="EMBL" id="MDR7098864.1"/>
    </source>
</evidence>
<evidence type="ECO:0000313" key="3">
    <source>
        <dbReference type="Proteomes" id="UP001267878"/>
    </source>
</evidence>